<feature type="transmembrane region" description="Helical" evidence="1">
    <location>
        <begin position="250"/>
        <end position="273"/>
    </location>
</feature>
<dbReference type="GO" id="GO:0005886">
    <property type="term" value="C:plasma membrane"/>
    <property type="evidence" value="ECO:0007669"/>
    <property type="project" value="TreeGrafter"/>
</dbReference>
<feature type="transmembrane region" description="Helical" evidence="1">
    <location>
        <begin position="88"/>
        <end position="113"/>
    </location>
</feature>
<keyword evidence="1" id="KW-0812">Transmembrane</keyword>
<feature type="transmembrane region" description="Helical" evidence="1">
    <location>
        <begin position="42"/>
        <end position="68"/>
    </location>
</feature>
<comment type="caution">
    <text evidence="2">The sequence shown here is derived from an EMBL/GenBank/DDBJ whole genome shotgun (WGS) entry which is preliminary data.</text>
</comment>
<dbReference type="AlphaFoldDB" id="A0A9P1N1A9"/>
<dbReference type="GO" id="GO:0042048">
    <property type="term" value="P:olfactory behavior"/>
    <property type="evidence" value="ECO:0007669"/>
    <property type="project" value="TreeGrafter"/>
</dbReference>
<dbReference type="InterPro" id="IPR019428">
    <property type="entry name" value="7TM_GPCR_serpentine_rcpt_Str"/>
</dbReference>
<keyword evidence="1" id="KW-0472">Membrane</keyword>
<evidence type="ECO:0000256" key="1">
    <source>
        <dbReference type="SAM" id="Phobius"/>
    </source>
</evidence>
<accession>A0A9P1N1A9</accession>
<proteinExistence type="predicted"/>
<dbReference type="OrthoDB" id="2101615at2759"/>
<feature type="transmembrane region" description="Helical" evidence="1">
    <location>
        <begin position="133"/>
        <end position="156"/>
    </location>
</feature>
<feature type="transmembrane region" description="Helical" evidence="1">
    <location>
        <begin position="198"/>
        <end position="229"/>
    </location>
</feature>
<protein>
    <recommendedName>
        <fullName evidence="4">Seven TM Receptor</fullName>
    </recommendedName>
</protein>
<evidence type="ECO:0000313" key="3">
    <source>
        <dbReference type="Proteomes" id="UP001152747"/>
    </source>
</evidence>
<dbReference type="PANTHER" id="PTHR22943:SF248">
    <property type="entry name" value="SEVEN TM RECEPTOR"/>
    <property type="match status" value="1"/>
</dbReference>
<sequence length="332" mass="38028">MNWPEFVSNLQIGCAISSLILNSILIILIIKKSPKKLGSYRYLMSYIAFFEMFFSILDVFLSPTIFSHGSMYFVIISGIKNGIFPKCIYFLLNCIWCGCIGSFMAFFAIQFIYRFCVVNDSKKILKSFDDYRIVFWMLIPILFGILLGLIVCFLIGPNAETDHAISDLLLTSLDMKIDDITYIGPRCFERTADNQFIIFYKAIIAIIIIFIISTTSLIIVIFFGFKTFLKFRMSFEMISKQENNLQLQTFYALVSQTLIPMILMHFPCTIVLISTLSDFDLGHFSSIATVTFALFPALDPLPVMLIIKNYRGTLFNVVTTPVNIFVRRKTVI</sequence>
<dbReference type="Pfam" id="PF10326">
    <property type="entry name" value="7TM_GPCR_Str"/>
    <property type="match status" value="1"/>
</dbReference>
<keyword evidence="1" id="KW-1133">Transmembrane helix</keyword>
<dbReference type="GO" id="GO:0038022">
    <property type="term" value="F:G protein-coupled olfactory receptor activity"/>
    <property type="evidence" value="ECO:0007669"/>
    <property type="project" value="TreeGrafter"/>
</dbReference>
<feature type="transmembrane region" description="Helical" evidence="1">
    <location>
        <begin position="285"/>
        <end position="307"/>
    </location>
</feature>
<feature type="transmembrane region" description="Helical" evidence="1">
    <location>
        <begin position="6"/>
        <end position="30"/>
    </location>
</feature>
<gene>
    <name evidence="2" type="ORF">CAMP_LOCUS6738</name>
</gene>
<keyword evidence="3" id="KW-1185">Reference proteome</keyword>
<reference evidence="2" key="1">
    <citation type="submission" date="2022-11" db="EMBL/GenBank/DDBJ databases">
        <authorList>
            <person name="Kikuchi T."/>
        </authorList>
    </citation>
    <scope>NUCLEOTIDE SEQUENCE</scope>
    <source>
        <strain evidence="2">PS1010</strain>
    </source>
</reference>
<name>A0A9P1N1A9_9PELO</name>
<dbReference type="PANTHER" id="PTHR22943">
    <property type="entry name" value="7-TRANSMEMBRANE DOMAIN RECEPTOR C.ELEGANS"/>
    <property type="match status" value="1"/>
</dbReference>
<dbReference type="Proteomes" id="UP001152747">
    <property type="component" value="Unassembled WGS sequence"/>
</dbReference>
<evidence type="ECO:0008006" key="4">
    <source>
        <dbReference type="Google" id="ProtNLM"/>
    </source>
</evidence>
<dbReference type="EMBL" id="CANHGI010000003">
    <property type="protein sequence ID" value="CAI5444101.1"/>
    <property type="molecule type" value="Genomic_DNA"/>
</dbReference>
<dbReference type="SUPFAM" id="SSF81321">
    <property type="entry name" value="Family A G protein-coupled receptor-like"/>
    <property type="match status" value="1"/>
</dbReference>
<evidence type="ECO:0000313" key="2">
    <source>
        <dbReference type="EMBL" id="CAI5444101.1"/>
    </source>
</evidence>
<organism evidence="2 3">
    <name type="scientific">Caenorhabditis angaria</name>
    <dbReference type="NCBI Taxonomy" id="860376"/>
    <lineage>
        <taxon>Eukaryota</taxon>
        <taxon>Metazoa</taxon>
        <taxon>Ecdysozoa</taxon>
        <taxon>Nematoda</taxon>
        <taxon>Chromadorea</taxon>
        <taxon>Rhabditida</taxon>
        <taxon>Rhabditina</taxon>
        <taxon>Rhabditomorpha</taxon>
        <taxon>Rhabditoidea</taxon>
        <taxon>Rhabditidae</taxon>
        <taxon>Peloderinae</taxon>
        <taxon>Caenorhabditis</taxon>
    </lineage>
</organism>